<evidence type="ECO:0000313" key="1">
    <source>
        <dbReference type="EMBL" id="HER43631.1"/>
    </source>
</evidence>
<proteinExistence type="predicted"/>
<dbReference type="InterPro" id="IPR029055">
    <property type="entry name" value="Ntn_hydrolases_N"/>
</dbReference>
<dbReference type="InterPro" id="IPR052193">
    <property type="entry name" value="Peptidase_C59"/>
</dbReference>
<gene>
    <name evidence="1" type="ORF">ENO08_04140</name>
</gene>
<dbReference type="SUPFAM" id="SSF56235">
    <property type="entry name" value="N-terminal nucleophile aminohydrolases (Ntn hydrolases)"/>
    <property type="match status" value="1"/>
</dbReference>
<protein>
    <recommendedName>
        <fullName evidence="2">Linear amide C-N hydrolase</fullName>
    </recommendedName>
</protein>
<dbReference type="Gene3D" id="3.60.60.10">
    <property type="entry name" value="Penicillin V Acylase, Chain A"/>
    <property type="match status" value="1"/>
</dbReference>
<dbReference type="Proteomes" id="UP000886069">
    <property type="component" value="Unassembled WGS sequence"/>
</dbReference>
<comment type="caution">
    <text evidence="1">The sequence shown here is derived from an EMBL/GenBank/DDBJ whole genome shotgun (WGS) entry which is preliminary data.</text>
</comment>
<dbReference type="PANTHER" id="PTHR35527:SF2">
    <property type="entry name" value="HYDROLASE"/>
    <property type="match status" value="1"/>
</dbReference>
<feature type="non-terminal residue" evidence="1">
    <location>
        <position position="270"/>
    </location>
</feature>
<dbReference type="EMBL" id="DSEC01000293">
    <property type="protein sequence ID" value="HER43631.1"/>
    <property type="molecule type" value="Genomic_DNA"/>
</dbReference>
<evidence type="ECO:0008006" key="2">
    <source>
        <dbReference type="Google" id="ProtNLM"/>
    </source>
</evidence>
<organism evidence="1">
    <name type="scientific">Eiseniibacteriota bacterium</name>
    <dbReference type="NCBI Taxonomy" id="2212470"/>
    <lineage>
        <taxon>Bacteria</taxon>
        <taxon>Candidatus Eiseniibacteriota</taxon>
    </lineage>
</organism>
<sequence>MRYSFGMCVLLCWLVLFLPISVPGEARACSTFKLQKGGELLYGHNLNQGDIGVPGMIFLNKRGIFKTGRTWSELGTKEGSNPSGFHWISRYGSVTFNVFGRDFPDGGVNEAGLYIWEMNEDADYPQNDSLPKLDQMCWMQFVLDSYSTVEEAVRSASEIEISGWGWHFFAGDRTGDCAAIAFIGGEAVVHRGGEMPLPALFNEPYERELELLRYYEGFGGTYIPDLGDPEVPRFVKAAVMIREYDPAESGVEYGLSMLDGLKVRDLPEWS</sequence>
<dbReference type="AlphaFoldDB" id="A0A7V2AUQ3"/>
<reference evidence="1" key="1">
    <citation type="journal article" date="2020" name="mSystems">
        <title>Genome- and Community-Level Interaction Insights into Carbon Utilization and Element Cycling Functions of Hydrothermarchaeota in Hydrothermal Sediment.</title>
        <authorList>
            <person name="Zhou Z."/>
            <person name="Liu Y."/>
            <person name="Xu W."/>
            <person name="Pan J."/>
            <person name="Luo Z.H."/>
            <person name="Li M."/>
        </authorList>
    </citation>
    <scope>NUCLEOTIDE SEQUENCE [LARGE SCALE GENOMIC DNA]</scope>
    <source>
        <strain evidence="1">SpSt-1233</strain>
    </source>
</reference>
<accession>A0A7V2AUQ3</accession>
<dbReference type="PANTHER" id="PTHR35527">
    <property type="entry name" value="CHOLOYLGLYCINE HYDROLASE"/>
    <property type="match status" value="1"/>
</dbReference>
<name>A0A7V2AUQ3_UNCEI</name>